<keyword evidence="3" id="KW-1185">Reference proteome</keyword>
<dbReference type="EMBL" id="JAAIKT010000004">
    <property type="protein sequence ID" value="NEW69886.1"/>
    <property type="molecule type" value="Genomic_DNA"/>
</dbReference>
<dbReference type="Proteomes" id="UP000476310">
    <property type="component" value="Unassembled WGS sequence"/>
</dbReference>
<accession>A0A6G4A920</accession>
<organism evidence="2 3">
    <name type="scientific">Streptomyces rhizosphaericus</name>
    <dbReference type="NCBI Taxonomy" id="114699"/>
    <lineage>
        <taxon>Bacteria</taxon>
        <taxon>Bacillati</taxon>
        <taxon>Actinomycetota</taxon>
        <taxon>Actinomycetes</taxon>
        <taxon>Kitasatosporales</taxon>
        <taxon>Streptomycetaceae</taxon>
        <taxon>Streptomyces</taxon>
        <taxon>Streptomyces violaceusniger group</taxon>
    </lineage>
</organism>
<comment type="caution">
    <text evidence="2">The sequence shown here is derived from an EMBL/GenBank/DDBJ whole genome shotgun (WGS) entry which is preliminary data.</text>
</comment>
<evidence type="ECO:0000313" key="2">
    <source>
        <dbReference type="EMBL" id="NEW69886.1"/>
    </source>
</evidence>
<proteinExistence type="predicted"/>
<reference evidence="2" key="1">
    <citation type="submission" date="2020-02" db="EMBL/GenBank/DDBJ databases">
        <title>A new Streptomyces sp. for controlling soil-borne diseases.</title>
        <authorList>
            <person name="Li X."/>
            <person name="Tian Y."/>
            <person name="Gao K."/>
        </authorList>
    </citation>
    <scope>NUCLEOTIDE SEQUENCE [LARGE SCALE GENOMIC DNA]</scope>
    <source>
        <strain evidence="2">0250</strain>
    </source>
</reference>
<feature type="compositionally biased region" description="Polar residues" evidence="1">
    <location>
        <begin position="639"/>
        <end position="651"/>
    </location>
</feature>
<dbReference type="AlphaFoldDB" id="A0A6G4A920"/>
<evidence type="ECO:0000256" key="1">
    <source>
        <dbReference type="SAM" id="MobiDB-lite"/>
    </source>
</evidence>
<sequence>MTTLTQDSRLLTASGLEVALAALPPVYASAARQRTVPLTQGTFTVTGPFREPVLLTRLRKPLADRAVVVLCTVGTEPEPPPVVFAPFSGQGTLLPLWLPPDSAGSGAAGRIAGTATVHVVAAPHCHAEVPPAKALGPALEHGAAAELVECVLLEGLLARITYLATMEKQRMIRQAREIAACRHIEPAFSGALDSLGRDLGVPRLPDEDDARYRGRLTMFTSWRLPTRQAVLTHLNGRGDDNTPNTGLPALFGITARFRVVEEQNTLSLSTRLVGVGADGPALRARFHDMLRAMYLLDLDQPVPGLLPPGRARQLEDIRRLLATEVDRPAGQPGVRHLAPTLAAALARLVRLVRALGDTQPVTLRRAHVDDPDPLHELGLGATLDRFGPDRLEAMATAAEQAATGSGDIPALARSLEPRPFAEDPLGRWLMEPCGLRTVYLLDSASVHVSTLPVSGLTIDGPANVPGGTAAVYRALHRRSGTSAAVHVLAAEAAERAPRRFAEASLGPVPEPLVGDGLGAVLRELAARPGTAPPAPMEPLLAADLLAGDSAALATAVLDVIDPDQVIAYPFTSAELALLGSGDALRDAVAARMDALSDSGFYTVRGMWDAAGDRLLVLAAVCLLPGAVPKPGEAPPSEFRWSSTEVPMSSSADPPLRLVNTKGGRIQTRAERDGLALVVCLGYARRGLADPYEVRMELPEGVRLDRDQYGYVMNLLESLCPLGIEINTFELRRNHVTFDDAPGTGPFVFRDASRTYHRYRRRRSAGADDGPGRPG</sequence>
<evidence type="ECO:0000313" key="3">
    <source>
        <dbReference type="Proteomes" id="UP000476310"/>
    </source>
</evidence>
<name>A0A6G4A920_9ACTN</name>
<feature type="region of interest" description="Disordered" evidence="1">
    <location>
        <begin position="633"/>
        <end position="653"/>
    </location>
</feature>
<dbReference type="RefSeq" id="WP_164424364.1">
    <property type="nucleotide sequence ID" value="NZ_JAAIKT010000004.1"/>
</dbReference>
<protein>
    <submittedName>
        <fullName evidence="2">Uncharacterized protein</fullName>
    </submittedName>
</protein>
<gene>
    <name evidence="2" type="ORF">G4H13_05510</name>
</gene>